<evidence type="ECO:0000256" key="3">
    <source>
        <dbReference type="ARBA" id="ARBA00022801"/>
    </source>
</evidence>
<dbReference type="PANTHER" id="PTHR43142">
    <property type="entry name" value="CARBOXYLIC ESTER HYDROLASE"/>
    <property type="match status" value="1"/>
</dbReference>
<evidence type="ECO:0000313" key="8">
    <source>
        <dbReference type="EMBL" id="EDW81344.1"/>
    </source>
</evidence>
<evidence type="ECO:0000259" key="7">
    <source>
        <dbReference type="Pfam" id="PF00135"/>
    </source>
</evidence>
<dbReference type="InterPro" id="IPR029058">
    <property type="entry name" value="AB_hydrolase_fold"/>
</dbReference>
<dbReference type="EMBL" id="CH964232">
    <property type="protein sequence ID" value="EDW81344.1"/>
    <property type="molecule type" value="Genomic_DNA"/>
</dbReference>
<dbReference type="OrthoDB" id="19653at2759"/>
<dbReference type="ESTHER" id="drowi-b4n893">
    <property type="family name" value="Carb_B_Arthropoda"/>
</dbReference>
<gene>
    <name evidence="8" type="primary">Dwil\GK11077</name>
    <name evidence="8" type="ORF">Dwil_GK11077</name>
</gene>
<sequence length="572" mass="65511">MNKNLGFMERLRWRLKTIEHKIQQYRLTTNETIVADTEYGKVQGVKKISLYDVPYYSFEGIPYAQPPVGELRFRAPQRPTPWEGVRDCSQYKDKSVQVQFVYDKVEGSEDCLYLNVFTNNVTPTKPRPVMVWIHGGGFIQGEGNREWYGPDYFIKEDVVLVTISYRLGALGFLSLSSPELNVPGNAGLKDQVMALKWIKNNCANFGGDPNCITVFGESAGGASTHYMMITDQTQGLFHRAVLQSGSAICPWAYNGDITHNAFRIAKLAGYKGENNDKDVLSFLHNIKAKDLIRVEEHVLSLEDRNNNIMFAFGPSLEPFITPECVVPKHPRELMKTAWSNSIPILIGNTSYEGLLWVPLLKMAPQVTQKLDAGTPFIPQELLATEPSSDKKDEWSRRIRDTHRTGEVATGDNYMDYCSLYYFVFPAVRLIKSRQAYAAGAPVYFYRYDFDSEEIIFNYRIMRMGRGVKGVSHADELAYQFSSLQARRLPKESREYRNIERTVGIWTQFAATGNPYNEKINGMDTLTWDPVRKTDEVFKCLNISDDLRYIDLPEWSKVKAWESLYENNKDLLF</sequence>
<dbReference type="STRING" id="7260.B4N893"/>
<dbReference type="SMR" id="B4N893"/>
<dbReference type="Gene3D" id="3.40.50.1820">
    <property type="entry name" value="alpha/beta hydrolase"/>
    <property type="match status" value="1"/>
</dbReference>
<comment type="similarity">
    <text evidence="1 6">Belongs to the type-B carboxylesterase/lipase family.</text>
</comment>
<dbReference type="Proteomes" id="UP000007798">
    <property type="component" value="Unassembled WGS sequence"/>
</dbReference>
<evidence type="ECO:0000313" key="9">
    <source>
        <dbReference type="Proteomes" id="UP000007798"/>
    </source>
</evidence>
<evidence type="ECO:0000256" key="2">
    <source>
        <dbReference type="ARBA" id="ARBA00022487"/>
    </source>
</evidence>
<evidence type="ECO:0000256" key="6">
    <source>
        <dbReference type="RuleBase" id="RU361235"/>
    </source>
</evidence>
<evidence type="ECO:0000256" key="4">
    <source>
        <dbReference type="ARBA" id="ARBA00023157"/>
    </source>
</evidence>
<dbReference type="OMA" id="EANRDWY"/>
<organism evidence="8 9">
    <name type="scientific">Drosophila willistoni</name>
    <name type="common">Fruit fly</name>
    <dbReference type="NCBI Taxonomy" id="7260"/>
    <lineage>
        <taxon>Eukaryota</taxon>
        <taxon>Metazoa</taxon>
        <taxon>Ecdysozoa</taxon>
        <taxon>Arthropoda</taxon>
        <taxon>Hexapoda</taxon>
        <taxon>Insecta</taxon>
        <taxon>Pterygota</taxon>
        <taxon>Neoptera</taxon>
        <taxon>Endopterygota</taxon>
        <taxon>Diptera</taxon>
        <taxon>Brachycera</taxon>
        <taxon>Muscomorpha</taxon>
        <taxon>Ephydroidea</taxon>
        <taxon>Drosophilidae</taxon>
        <taxon>Drosophila</taxon>
        <taxon>Sophophora</taxon>
    </lineage>
</organism>
<dbReference type="EC" id="3.1.1.-" evidence="6"/>
<dbReference type="HOGENOM" id="CLU_006586_13_2_1"/>
<feature type="domain" description="Carboxylesterase type B" evidence="7">
    <location>
        <begin position="34"/>
        <end position="544"/>
    </location>
</feature>
<dbReference type="GO" id="GO:0052689">
    <property type="term" value="F:carboxylic ester hydrolase activity"/>
    <property type="evidence" value="ECO:0007669"/>
    <property type="project" value="UniProtKB-KW"/>
</dbReference>
<keyword evidence="4" id="KW-1015">Disulfide bond</keyword>
<dbReference type="InterPro" id="IPR019826">
    <property type="entry name" value="Carboxylesterase_B_AS"/>
</dbReference>
<reference evidence="8 9" key="1">
    <citation type="journal article" date="2007" name="Nature">
        <title>Evolution of genes and genomes on the Drosophila phylogeny.</title>
        <authorList>
            <consortium name="Drosophila 12 Genomes Consortium"/>
            <person name="Clark A.G."/>
            <person name="Eisen M.B."/>
            <person name="Smith D.R."/>
            <person name="Bergman C.M."/>
            <person name="Oliver B."/>
            <person name="Markow T.A."/>
            <person name="Kaufman T.C."/>
            <person name="Kellis M."/>
            <person name="Gelbart W."/>
            <person name="Iyer V.N."/>
            <person name="Pollard D.A."/>
            <person name="Sackton T.B."/>
            <person name="Larracuente A.M."/>
            <person name="Singh N.D."/>
            <person name="Abad J.P."/>
            <person name="Abt D.N."/>
            <person name="Adryan B."/>
            <person name="Aguade M."/>
            <person name="Akashi H."/>
            <person name="Anderson W.W."/>
            <person name="Aquadro C.F."/>
            <person name="Ardell D.H."/>
            <person name="Arguello R."/>
            <person name="Artieri C.G."/>
            <person name="Barbash D.A."/>
            <person name="Barker D."/>
            <person name="Barsanti P."/>
            <person name="Batterham P."/>
            <person name="Batzoglou S."/>
            <person name="Begun D."/>
            <person name="Bhutkar A."/>
            <person name="Blanco E."/>
            <person name="Bosak S.A."/>
            <person name="Bradley R.K."/>
            <person name="Brand A.D."/>
            <person name="Brent M.R."/>
            <person name="Brooks A.N."/>
            <person name="Brown R.H."/>
            <person name="Butlin R.K."/>
            <person name="Caggese C."/>
            <person name="Calvi B.R."/>
            <person name="Bernardo de Carvalho A."/>
            <person name="Caspi A."/>
            <person name="Castrezana S."/>
            <person name="Celniker S.E."/>
            <person name="Chang J.L."/>
            <person name="Chapple C."/>
            <person name="Chatterji S."/>
            <person name="Chinwalla A."/>
            <person name="Civetta A."/>
            <person name="Clifton S.W."/>
            <person name="Comeron J.M."/>
            <person name="Costello J.C."/>
            <person name="Coyne J.A."/>
            <person name="Daub J."/>
            <person name="David R.G."/>
            <person name="Delcher A.L."/>
            <person name="Delehaunty K."/>
            <person name="Do C.B."/>
            <person name="Ebling H."/>
            <person name="Edwards K."/>
            <person name="Eickbush T."/>
            <person name="Evans J.D."/>
            <person name="Filipski A."/>
            <person name="Findeiss S."/>
            <person name="Freyhult E."/>
            <person name="Fulton L."/>
            <person name="Fulton R."/>
            <person name="Garcia A.C."/>
            <person name="Gardiner A."/>
            <person name="Garfield D.A."/>
            <person name="Garvin B.E."/>
            <person name="Gibson G."/>
            <person name="Gilbert D."/>
            <person name="Gnerre S."/>
            <person name="Godfrey J."/>
            <person name="Good R."/>
            <person name="Gotea V."/>
            <person name="Gravely B."/>
            <person name="Greenberg A.J."/>
            <person name="Griffiths-Jones S."/>
            <person name="Gross S."/>
            <person name="Guigo R."/>
            <person name="Gustafson E.A."/>
            <person name="Haerty W."/>
            <person name="Hahn M.W."/>
            <person name="Halligan D.L."/>
            <person name="Halpern A.L."/>
            <person name="Halter G.M."/>
            <person name="Han M.V."/>
            <person name="Heger A."/>
            <person name="Hillier L."/>
            <person name="Hinrichs A.S."/>
            <person name="Holmes I."/>
            <person name="Hoskins R.A."/>
            <person name="Hubisz M.J."/>
            <person name="Hultmark D."/>
            <person name="Huntley M.A."/>
            <person name="Jaffe D.B."/>
            <person name="Jagadeeshan S."/>
            <person name="Jeck W.R."/>
            <person name="Johnson J."/>
            <person name="Jones C.D."/>
            <person name="Jordan W.C."/>
            <person name="Karpen G.H."/>
            <person name="Kataoka E."/>
            <person name="Keightley P.D."/>
            <person name="Kheradpour P."/>
            <person name="Kirkness E.F."/>
            <person name="Koerich L.B."/>
            <person name="Kristiansen K."/>
            <person name="Kudrna D."/>
            <person name="Kulathinal R.J."/>
            <person name="Kumar S."/>
            <person name="Kwok R."/>
            <person name="Lander E."/>
            <person name="Langley C.H."/>
            <person name="Lapoint R."/>
            <person name="Lazzaro B.P."/>
            <person name="Lee S.J."/>
            <person name="Levesque L."/>
            <person name="Li R."/>
            <person name="Lin C.F."/>
            <person name="Lin M.F."/>
            <person name="Lindblad-Toh K."/>
            <person name="Llopart A."/>
            <person name="Long M."/>
            <person name="Low L."/>
            <person name="Lozovsky E."/>
            <person name="Lu J."/>
            <person name="Luo M."/>
            <person name="Machado C.A."/>
            <person name="Makalowski W."/>
            <person name="Marzo M."/>
            <person name="Matsuda M."/>
            <person name="Matzkin L."/>
            <person name="McAllister B."/>
            <person name="McBride C.S."/>
            <person name="McKernan B."/>
            <person name="McKernan K."/>
            <person name="Mendez-Lago M."/>
            <person name="Minx P."/>
            <person name="Mollenhauer M.U."/>
            <person name="Montooth K."/>
            <person name="Mount S.M."/>
            <person name="Mu X."/>
            <person name="Myers E."/>
            <person name="Negre B."/>
            <person name="Newfeld S."/>
            <person name="Nielsen R."/>
            <person name="Noor M.A."/>
            <person name="O'Grady P."/>
            <person name="Pachter L."/>
            <person name="Papaceit M."/>
            <person name="Parisi M.J."/>
            <person name="Parisi M."/>
            <person name="Parts L."/>
            <person name="Pedersen J.S."/>
            <person name="Pesole G."/>
            <person name="Phillippy A.M."/>
            <person name="Ponting C.P."/>
            <person name="Pop M."/>
            <person name="Porcelli D."/>
            <person name="Powell J.R."/>
            <person name="Prohaska S."/>
            <person name="Pruitt K."/>
            <person name="Puig M."/>
            <person name="Quesneville H."/>
            <person name="Ram K.R."/>
            <person name="Rand D."/>
            <person name="Rasmussen M.D."/>
            <person name="Reed L.K."/>
            <person name="Reenan R."/>
            <person name="Reily A."/>
            <person name="Remington K.A."/>
            <person name="Rieger T.T."/>
            <person name="Ritchie M.G."/>
            <person name="Robin C."/>
            <person name="Rogers Y.H."/>
            <person name="Rohde C."/>
            <person name="Rozas J."/>
            <person name="Rubenfield M.J."/>
            <person name="Ruiz A."/>
            <person name="Russo S."/>
            <person name="Salzberg S.L."/>
            <person name="Sanchez-Gracia A."/>
            <person name="Saranga D.J."/>
            <person name="Sato H."/>
            <person name="Schaeffer S.W."/>
            <person name="Schatz M.C."/>
            <person name="Schlenke T."/>
            <person name="Schwartz R."/>
            <person name="Segarra C."/>
            <person name="Singh R.S."/>
            <person name="Sirot L."/>
            <person name="Sirota M."/>
            <person name="Sisneros N.B."/>
            <person name="Smith C.D."/>
            <person name="Smith T.F."/>
            <person name="Spieth J."/>
            <person name="Stage D.E."/>
            <person name="Stark A."/>
            <person name="Stephan W."/>
            <person name="Strausberg R.L."/>
            <person name="Strempel S."/>
            <person name="Sturgill D."/>
            <person name="Sutton G."/>
            <person name="Sutton G.G."/>
            <person name="Tao W."/>
            <person name="Teichmann S."/>
            <person name="Tobari Y.N."/>
            <person name="Tomimura Y."/>
            <person name="Tsolas J.M."/>
            <person name="Valente V.L."/>
            <person name="Venter E."/>
            <person name="Venter J.C."/>
            <person name="Vicario S."/>
            <person name="Vieira F.G."/>
            <person name="Vilella A.J."/>
            <person name="Villasante A."/>
            <person name="Walenz B."/>
            <person name="Wang J."/>
            <person name="Wasserman M."/>
            <person name="Watts T."/>
            <person name="Wilson D."/>
            <person name="Wilson R.K."/>
            <person name="Wing R.A."/>
            <person name="Wolfner M.F."/>
            <person name="Wong A."/>
            <person name="Wong G.K."/>
            <person name="Wu C.I."/>
            <person name="Wu G."/>
            <person name="Yamamoto D."/>
            <person name="Yang H.P."/>
            <person name="Yang S.P."/>
            <person name="Yorke J.A."/>
            <person name="Yoshida K."/>
            <person name="Zdobnov E."/>
            <person name="Zhang P."/>
            <person name="Zhang Y."/>
            <person name="Zimin A.V."/>
            <person name="Baldwin J."/>
            <person name="Abdouelleil A."/>
            <person name="Abdulkadir J."/>
            <person name="Abebe A."/>
            <person name="Abera B."/>
            <person name="Abreu J."/>
            <person name="Acer S.C."/>
            <person name="Aftuck L."/>
            <person name="Alexander A."/>
            <person name="An P."/>
            <person name="Anderson E."/>
            <person name="Anderson S."/>
            <person name="Arachi H."/>
            <person name="Azer M."/>
            <person name="Bachantsang P."/>
            <person name="Barry A."/>
            <person name="Bayul T."/>
            <person name="Berlin A."/>
            <person name="Bessette D."/>
            <person name="Bloom T."/>
            <person name="Blye J."/>
            <person name="Boguslavskiy L."/>
            <person name="Bonnet C."/>
            <person name="Boukhgalter B."/>
            <person name="Bourzgui I."/>
            <person name="Brown A."/>
            <person name="Cahill P."/>
            <person name="Channer S."/>
            <person name="Cheshatsang Y."/>
            <person name="Chuda L."/>
            <person name="Citroen M."/>
            <person name="Collymore A."/>
            <person name="Cooke P."/>
            <person name="Costello M."/>
            <person name="D'Aco K."/>
            <person name="Daza R."/>
            <person name="De Haan G."/>
            <person name="DeGray S."/>
            <person name="DeMaso C."/>
            <person name="Dhargay N."/>
            <person name="Dooley K."/>
            <person name="Dooley E."/>
            <person name="Doricent M."/>
            <person name="Dorje P."/>
            <person name="Dorjee K."/>
            <person name="Dupes A."/>
            <person name="Elong R."/>
            <person name="Falk J."/>
            <person name="Farina A."/>
            <person name="Faro S."/>
            <person name="Ferguson D."/>
            <person name="Fisher S."/>
            <person name="Foley C.D."/>
            <person name="Franke A."/>
            <person name="Friedrich D."/>
            <person name="Gadbois L."/>
            <person name="Gearin G."/>
            <person name="Gearin C.R."/>
            <person name="Giannoukos G."/>
            <person name="Goode T."/>
            <person name="Graham J."/>
            <person name="Grandbois E."/>
            <person name="Grewal S."/>
            <person name="Gyaltsen K."/>
            <person name="Hafez N."/>
            <person name="Hagos B."/>
            <person name="Hall J."/>
            <person name="Henson C."/>
            <person name="Hollinger A."/>
            <person name="Honan T."/>
            <person name="Huard M.D."/>
            <person name="Hughes L."/>
            <person name="Hurhula B."/>
            <person name="Husby M.E."/>
            <person name="Kamat A."/>
            <person name="Kanga B."/>
            <person name="Kashin S."/>
            <person name="Khazanovich D."/>
            <person name="Kisner P."/>
            <person name="Lance K."/>
            <person name="Lara M."/>
            <person name="Lee W."/>
            <person name="Lennon N."/>
            <person name="Letendre F."/>
            <person name="LeVine R."/>
            <person name="Lipovsky A."/>
            <person name="Liu X."/>
            <person name="Liu J."/>
            <person name="Liu S."/>
            <person name="Lokyitsang T."/>
            <person name="Lokyitsang Y."/>
            <person name="Lubonja R."/>
            <person name="Lui A."/>
            <person name="MacDonald P."/>
            <person name="Magnisalis V."/>
            <person name="Maru K."/>
            <person name="Matthews C."/>
            <person name="McCusker W."/>
            <person name="McDonough S."/>
            <person name="Mehta T."/>
            <person name="Meldrim J."/>
            <person name="Meneus L."/>
            <person name="Mihai O."/>
            <person name="Mihalev A."/>
            <person name="Mihova T."/>
            <person name="Mittelman R."/>
            <person name="Mlenga V."/>
            <person name="Montmayeur A."/>
            <person name="Mulrain L."/>
            <person name="Navidi A."/>
            <person name="Naylor J."/>
            <person name="Negash T."/>
            <person name="Nguyen T."/>
            <person name="Nguyen N."/>
            <person name="Nicol R."/>
            <person name="Norbu C."/>
            <person name="Norbu N."/>
            <person name="Novod N."/>
            <person name="O'Neill B."/>
            <person name="Osman S."/>
            <person name="Markiewicz E."/>
            <person name="Oyono O.L."/>
            <person name="Patti C."/>
            <person name="Phunkhang P."/>
            <person name="Pierre F."/>
            <person name="Priest M."/>
            <person name="Raghuraman S."/>
            <person name="Rege F."/>
            <person name="Reyes R."/>
            <person name="Rise C."/>
            <person name="Rogov P."/>
            <person name="Ross K."/>
            <person name="Ryan E."/>
            <person name="Settipalli S."/>
            <person name="Shea T."/>
            <person name="Sherpa N."/>
            <person name="Shi L."/>
            <person name="Shih D."/>
            <person name="Sparrow T."/>
            <person name="Spaulding J."/>
            <person name="Stalker J."/>
            <person name="Stange-Thomann N."/>
            <person name="Stavropoulos S."/>
            <person name="Stone C."/>
            <person name="Strader C."/>
            <person name="Tesfaye S."/>
            <person name="Thomson T."/>
            <person name="Thoulutsang Y."/>
            <person name="Thoulutsang D."/>
            <person name="Topham K."/>
            <person name="Topping I."/>
            <person name="Tsamla T."/>
            <person name="Vassiliev H."/>
            <person name="Vo A."/>
            <person name="Wangchuk T."/>
            <person name="Wangdi T."/>
            <person name="Weiand M."/>
            <person name="Wilkinson J."/>
            <person name="Wilson A."/>
            <person name="Yadav S."/>
            <person name="Young G."/>
            <person name="Yu Q."/>
            <person name="Zembek L."/>
            <person name="Zhong D."/>
            <person name="Zimmer A."/>
            <person name="Zwirko Z."/>
            <person name="Jaffe D.B."/>
            <person name="Alvarez P."/>
            <person name="Brockman W."/>
            <person name="Butler J."/>
            <person name="Chin C."/>
            <person name="Gnerre S."/>
            <person name="Grabherr M."/>
            <person name="Kleber M."/>
            <person name="Mauceli E."/>
            <person name="MacCallum I."/>
        </authorList>
    </citation>
    <scope>NUCLEOTIDE SEQUENCE [LARGE SCALE GENOMIC DNA]</scope>
    <source>
        <strain evidence="9">Tucson 14030-0811.24</strain>
    </source>
</reference>
<dbReference type="FunCoup" id="B4N893">
    <property type="interactions" value="22"/>
</dbReference>
<dbReference type="SUPFAM" id="SSF53474">
    <property type="entry name" value="alpha/beta-Hydrolases"/>
    <property type="match status" value="1"/>
</dbReference>
<dbReference type="KEGG" id="dwi:6648028"/>
<evidence type="ECO:0000256" key="5">
    <source>
        <dbReference type="ARBA" id="ARBA00023180"/>
    </source>
</evidence>
<dbReference type="PROSITE" id="PS00122">
    <property type="entry name" value="CARBOXYLESTERASE_B_1"/>
    <property type="match status" value="1"/>
</dbReference>
<dbReference type="InterPro" id="IPR002018">
    <property type="entry name" value="CarbesteraseB"/>
</dbReference>
<keyword evidence="3 6" id="KW-0378">Hydrolase</keyword>
<dbReference type="AlphaFoldDB" id="B4N893"/>
<dbReference type="InParanoid" id="B4N893"/>
<dbReference type="FunFam" id="3.40.50.1820:FF:000092">
    <property type="entry name" value="Carboxylic ester hydrolase"/>
    <property type="match status" value="1"/>
</dbReference>
<keyword evidence="2" id="KW-0719">Serine esterase</keyword>
<protein>
    <recommendedName>
        <fullName evidence="6">Carboxylic ester hydrolase</fullName>
        <ecNumber evidence="6">3.1.1.-</ecNumber>
    </recommendedName>
</protein>
<evidence type="ECO:0000256" key="1">
    <source>
        <dbReference type="ARBA" id="ARBA00005964"/>
    </source>
</evidence>
<dbReference type="eggNOG" id="KOG1516">
    <property type="taxonomic scope" value="Eukaryota"/>
</dbReference>
<keyword evidence="5" id="KW-0325">Glycoprotein</keyword>
<dbReference type="PANTHER" id="PTHR43142:SF1">
    <property type="entry name" value="CARBOXYLIC ESTER HYDROLASE"/>
    <property type="match status" value="1"/>
</dbReference>
<name>B4N893_DROWI</name>
<accession>B4N893</accession>
<dbReference type="PhylomeDB" id="B4N893"/>
<keyword evidence="9" id="KW-1185">Reference proteome</keyword>
<dbReference type="Pfam" id="PF00135">
    <property type="entry name" value="COesterase"/>
    <property type="match status" value="1"/>
</dbReference>
<proteinExistence type="inferred from homology"/>